<comment type="caution">
    <text evidence="11">The sequence shown here is derived from an EMBL/GenBank/DDBJ whole genome shotgun (WGS) entry which is preliminary data.</text>
</comment>
<dbReference type="PROSITE" id="PS01285">
    <property type="entry name" value="FA58C_1"/>
    <property type="match status" value="1"/>
</dbReference>
<sequence>MITGVPTAQPSAQPNITPIPGQPWSPVPSCQWTVWMNSDIRTPVSRGDYETIANLRLTYPFCEHPVAIQCRVSPTSANPNGIPFDVAKQVGVTCDLNHGLVCLDSEQPNGVKCFDYQVRFHCVDACTSSTLFPPSYTGETPSPYPLWFTGQTPTAHPDEHSDETPTPGFPPVYSGETPSPYPPWYTGPTPHSVGHSEPYTRTTPVISQETTVPVVVVTQMASSSFDASHESYMGRLDAKSAWMPRFMDTDQWIQVDLAKPEFITGIVTQGHPTMPYWVTKLTVSTSVDGADFTPVSQEMQDIPTIFAANNDNQTPVHIHFTKEIAARFVRIYPTEWEKNITLRLDLLGCGLLTTSTPPTNQESPTPYPPWYTGETPSPFLLESAETHQHHIHHGTLVKRLHLTLLESAETHQHHIHHGTLVKRLHLTLLCQRKHTNTISTMVTLPAWSQRKHTNSISTMVHW</sequence>
<dbReference type="EMBL" id="PZQS01000005">
    <property type="protein sequence ID" value="PVD30858.1"/>
    <property type="molecule type" value="Genomic_DNA"/>
</dbReference>
<keyword evidence="3" id="KW-0964">Secreted</keyword>
<dbReference type="SMART" id="SM00231">
    <property type="entry name" value="FA58C"/>
    <property type="match status" value="1"/>
</dbReference>
<name>A0A2T7PBR6_POMCA</name>
<evidence type="ECO:0000259" key="10">
    <source>
        <dbReference type="PROSITE" id="PS50022"/>
    </source>
</evidence>
<feature type="compositionally biased region" description="Polar residues" evidence="9">
    <location>
        <begin position="1"/>
        <end position="16"/>
    </location>
</feature>
<dbReference type="InterPro" id="IPR008979">
    <property type="entry name" value="Galactose-bd-like_sf"/>
</dbReference>
<feature type="region of interest" description="Disordered" evidence="9">
    <location>
        <begin position="150"/>
        <end position="202"/>
    </location>
</feature>
<comment type="subcellular location">
    <subcellularLocation>
        <location evidence="1">Endomembrane system</location>
        <topology evidence="1">Peripheral membrane protein</topology>
    </subcellularLocation>
    <subcellularLocation>
        <location evidence="2">Secreted</location>
    </subcellularLocation>
</comment>
<keyword evidence="4" id="KW-0732">Signal</keyword>
<feature type="domain" description="F5/8 type C" evidence="10">
    <location>
        <begin position="201"/>
        <end position="349"/>
    </location>
</feature>
<dbReference type="Gene3D" id="2.60.120.260">
    <property type="entry name" value="Galactose-binding domain-like"/>
    <property type="match status" value="1"/>
</dbReference>
<dbReference type="Pfam" id="PF00754">
    <property type="entry name" value="F5_F8_type_C"/>
    <property type="match status" value="1"/>
</dbReference>
<dbReference type="AlphaFoldDB" id="A0A2T7PBR6"/>
<dbReference type="GO" id="GO:0007155">
    <property type="term" value="P:cell adhesion"/>
    <property type="evidence" value="ECO:0007669"/>
    <property type="project" value="UniProtKB-KW"/>
</dbReference>
<keyword evidence="7" id="KW-1015">Disulfide bond</keyword>
<proteinExistence type="predicted"/>
<organism evidence="11 12">
    <name type="scientific">Pomacea canaliculata</name>
    <name type="common">Golden apple snail</name>
    <dbReference type="NCBI Taxonomy" id="400727"/>
    <lineage>
        <taxon>Eukaryota</taxon>
        <taxon>Metazoa</taxon>
        <taxon>Spiralia</taxon>
        <taxon>Lophotrochozoa</taxon>
        <taxon>Mollusca</taxon>
        <taxon>Gastropoda</taxon>
        <taxon>Caenogastropoda</taxon>
        <taxon>Architaenioglossa</taxon>
        <taxon>Ampullarioidea</taxon>
        <taxon>Ampullariidae</taxon>
        <taxon>Pomacea</taxon>
    </lineage>
</organism>
<dbReference type="GO" id="GO:0012505">
    <property type="term" value="C:endomembrane system"/>
    <property type="evidence" value="ECO:0007669"/>
    <property type="project" value="UniProtKB-SubCell"/>
</dbReference>
<dbReference type="PANTHER" id="PTHR46806:SF5">
    <property type="entry name" value="F5_8 TYPE C DOMAIN-CONTAINING PROTEIN"/>
    <property type="match status" value="1"/>
</dbReference>
<evidence type="ECO:0000256" key="9">
    <source>
        <dbReference type="SAM" id="MobiDB-lite"/>
    </source>
</evidence>
<dbReference type="Pfam" id="PF13330">
    <property type="entry name" value="Mucin2_WxxW"/>
    <property type="match status" value="1"/>
</dbReference>
<evidence type="ECO:0000313" key="11">
    <source>
        <dbReference type="EMBL" id="PVD30858.1"/>
    </source>
</evidence>
<dbReference type="Proteomes" id="UP000245119">
    <property type="component" value="Linkage Group LG5"/>
</dbReference>
<evidence type="ECO:0000256" key="3">
    <source>
        <dbReference type="ARBA" id="ARBA00022525"/>
    </source>
</evidence>
<dbReference type="PROSITE" id="PS50022">
    <property type="entry name" value="FA58C_3"/>
    <property type="match status" value="1"/>
</dbReference>
<dbReference type="InterPro" id="IPR000421">
    <property type="entry name" value="FA58C"/>
</dbReference>
<reference evidence="11 12" key="1">
    <citation type="submission" date="2018-04" db="EMBL/GenBank/DDBJ databases">
        <title>The genome of golden apple snail Pomacea canaliculata provides insight into stress tolerance and invasive adaptation.</title>
        <authorList>
            <person name="Liu C."/>
            <person name="Liu B."/>
            <person name="Ren Y."/>
            <person name="Zhang Y."/>
            <person name="Wang H."/>
            <person name="Li S."/>
            <person name="Jiang F."/>
            <person name="Yin L."/>
            <person name="Zhang G."/>
            <person name="Qian W."/>
            <person name="Fan W."/>
        </authorList>
    </citation>
    <scope>NUCLEOTIDE SEQUENCE [LARGE SCALE GENOMIC DNA]</scope>
    <source>
        <strain evidence="11">SZHN2017</strain>
        <tissue evidence="11">Muscle</tissue>
    </source>
</reference>
<dbReference type="OrthoDB" id="6262482at2759"/>
<evidence type="ECO:0000313" key="12">
    <source>
        <dbReference type="Proteomes" id="UP000245119"/>
    </source>
</evidence>
<keyword evidence="8" id="KW-0325">Glycoprotein</keyword>
<dbReference type="InterPro" id="IPR050633">
    <property type="entry name" value="Neuropilin_MCO_CoagFactor"/>
</dbReference>
<dbReference type="PANTHER" id="PTHR46806">
    <property type="entry name" value="F5/8 TYPE C DOMAIN-CONTAINING PROTEIN"/>
    <property type="match status" value="1"/>
</dbReference>
<dbReference type="GO" id="GO:0005576">
    <property type="term" value="C:extracellular region"/>
    <property type="evidence" value="ECO:0007669"/>
    <property type="project" value="UniProtKB-SubCell"/>
</dbReference>
<dbReference type="CDD" id="cd00057">
    <property type="entry name" value="FA58C"/>
    <property type="match status" value="1"/>
</dbReference>
<evidence type="ECO:0000256" key="1">
    <source>
        <dbReference type="ARBA" id="ARBA00004184"/>
    </source>
</evidence>
<dbReference type="GO" id="GO:0005886">
    <property type="term" value="C:plasma membrane"/>
    <property type="evidence" value="ECO:0007669"/>
    <property type="project" value="TreeGrafter"/>
</dbReference>
<gene>
    <name evidence="11" type="ORF">C0Q70_10133</name>
</gene>
<evidence type="ECO:0000256" key="6">
    <source>
        <dbReference type="ARBA" id="ARBA00023136"/>
    </source>
</evidence>
<keyword evidence="5" id="KW-0130">Cell adhesion</keyword>
<dbReference type="InterPro" id="IPR025155">
    <property type="entry name" value="WxxW_domain"/>
</dbReference>
<evidence type="ECO:0000256" key="2">
    <source>
        <dbReference type="ARBA" id="ARBA00004613"/>
    </source>
</evidence>
<evidence type="ECO:0000256" key="4">
    <source>
        <dbReference type="ARBA" id="ARBA00022729"/>
    </source>
</evidence>
<keyword evidence="12" id="KW-1185">Reference proteome</keyword>
<dbReference type="SUPFAM" id="SSF49785">
    <property type="entry name" value="Galactose-binding domain-like"/>
    <property type="match status" value="1"/>
</dbReference>
<evidence type="ECO:0000256" key="7">
    <source>
        <dbReference type="ARBA" id="ARBA00023157"/>
    </source>
</evidence>
<evidence type="ECO:0000256" key="5">
    <source>
        <dbReference type="ARBA" id="ARBA00022889"/>
    </source>
</evidence>
<dbReference type="STRING" id="400727.A0A2T7PBR6"/>
<dbReference type="GO" id="GO:0038023">
    <property type="term" value="F:signaling receptor activity"/>
    <property type="evidence" value="ECO:0007669"/>
    <property type="project" value="TreeGrafter"/>
</dbReference>
<keyword evidence="6" id="KW-0472">Membrane</keyword>
<evidence type="ECO:0000256" key="8">
    <source>
        <dbReference type="ARBA" id="ARBA00023180"/>
    </source>
</evidence>
<accession>A0A2T7PBR6</accession>
<protein>
    <recommendedName>
        <fullName evidence="10">F5/8 type C domain-containing protein</fullName>
    </recommendedName>
</protein>
<feature type="region of interest" description="Disordered" evidence="9">
    <location>
        <begin position="1"/>
        <end position="24"/>
    </location>
</feature>